<evidence type="ECO:0000259" key="4">
    <source>
        <dbReference type="SMART" id="SM00796"/>
    </source>
</evidence>
<dbReference type="SUPFAM" id="SSF160467">
    <property type="entry name" value="PH0987 N-terminal domain-like"/>
    <property type="match status" value="1"/>
</dbReference>
<evidence type="ECO:0000313" key="5">
    <source>
        <dbReference type="EMBL" id="BBZ20259.1"/>
    </source>
</evidence>
<accession>A0A7I7WRE5</accession>
<keyword evidence="1" id="KW-0547">Nucleotide-binding</keyword>
<dbReference type="PANTHER" id="PTHR34698">
    <property type="entry name" value="5-OXOPROLINASE SUBUNIT B"/>
    <property type="match status" value="1"/>
</dbReference>
<evidence type="ECO:0000256" key="1">
    <source>
        <dbReference type="ARBA" id="ARBA00022741"/>
    </source>
</evidence>
<keyword evidence="3" id="KW-0067">ATP-binding</keyword>
<dbReference type="SMART" id="SM00796">
    <property type="entry name" value="AHS1"/>
    <property type="match status" value="1"/>
</dbReference>
<dbReference type="KEGG" id="mgad:MGAD_45940"/>
<dbReference type="RefSeq" id="WP_163689088.1">
    <property type="nucleotide sequence ID" value="NZ_AP022608.1"/>
</dbReference>
<dbReference type="Gene3D" id="3.30.1360.40">
    <property type="match status" value="1"/>
</dbReference>
<evidence type="ECO:0000313" key="6">
    <source>
        <dbReference type="Proteomes" id="UP000466187"/>
    </source>
</evidence>
<dbReference type="InterPro" id="IPR010016">
    <property type="entry name" value="PxpB"/>
</dbReference>
<proteinExistence type="predicted"/>
<dbReference type="Pfam" id="PF02682">
    <property type="entry name" value="CT_C_D"/>
    <property type="match status" value="1"/>
</dbReference>
<keyword evidence="2 5" id="KW-0378">Hydrolase</keyword>
<dbReference type="PANTHER" id="PTHR34698:SF2">
    <property type="entry name" value="5-OXOPROLINASE SUBUNIT B"/>
    <property type="match status" value="1"/>
</dbReference>
<dbReference type="Proteomes" id="UP000466187">
    <property type="component" value="Chromosome"/>
</dbReference>
<dbReference type="GO" id="GO:0016787">
    <property type="term" value="F:hydrolase activity"/>
    <property type="evidence" value="ECO:0007669"/>
    <property type="project" value="UniProtKB-KW"/>
</dbReference>
<reference evidence="5 6" key="1">
    <citation type="journal article" date="2019" name="Emerg. Microbes Infect.">
        <title>Comprehensive subspecies identification of 175 nontuberculous mycobacteria species based on 7547 genomic profiles.</title>
        <authorList>
            <person name="Matsumoto Y."/>
            <person name="Kinjo T."/>
            <person name="Motooka D."/>
            <person name="Nabeya D."/>
            <person name="Jung N."/>
            <person name="Uechi K."/>
            <person name="Horii T."/>
            <person name="Iida T."/>
            <person name="Fujita J."/>
            <person name="Nakamura S."/>
        </authorList>
    </citation>
    <scope>NUCLEOTIDE SEQUENCE [LARGE SCALE GENOMIC DNA]</scope>
    <source>
        <strain evidence="5 6">JCM 12688</strain>
    </source>
</reference>
<dbReference type="InterPro" id="IPR029000">
    <property type="entry name" value="Cyclophilin-like_dom_sf"/>
</dbReference>
<sequence length="227" mass="23839">MSVTVDLMDANATGAGPAKIRDYGDRALLLEFGGTDEVLAWSAAIRAADLPGVLDIVPASRTVLIKLAGTRYQGPTRQRLGKLDVAAASESAAAAGVRADVQIDVIYDGPDLDEVAQLTGLTADQVVAAHTDTLWRVGFGGFAPGFAYLIGGDARLEVPRRDEPRTKVPVGAVGLAGEFSGVYPRESPGGWQLIGRTADGQAALWDVDRDPPALLMPGMWVQFRAVG</sequence>
<dbReference type="InterPro" id="IPR003833">
    <property type="entry name" value="CT_C_D"/>
</dbReference>
<organism evidence="5 6">
    <name type="scientific">Mycolicibacterium gadium</name>
    <name type="common">Mycobacterium gadium</name>
    <dbReference type="NCBI Taxonomy" id="1794"/>
    <lineage>
        <taxon>Bacteria</taxon>
        <taxon>Bacillati</taxon>
        <taxon>Actinomycetota</taxon>
        <taxon>Actinomycetes</taxon>
        <taxon>Mycobacteriales</taxon>
        <taxon>Mycobacteriaceae</taxon>
        <taxon>Mycolicibacterium</taxon>
    </lineage>
</organism>
<name>A0A7I7WRE5_MYCGU</name>
<gene>
    <name evidence="5" type="ORF">MGAD_45940</name>
</gene>
<dbReference type="AlphaFoldDB" id="A0A7I7WRE5"/>
<feature type="domain" description="Carboxyltransferase" evidence="4">
    <location>
        <begin position="18"/>
        <end position="215"/>
    </location>
</feature>
<dbReference type="EMBL" id="AP022608">
    <property type="protein sequence ID" value="BBZ20259.1"/>
    <property type="molecule type" value="Genomic_DNA"/>
</dbReference>
<protein>
    <submittedName>
        <fullName evidence="5">Allophanate hydrolase</fullName>
    </submittedName>
</protein>
<dbReference type="GO" id="GO:0005524">
    <property type="term" value="F:ATP binding"/>
    <property type="evidence" value="ECO:0007669"/>
    <property type="project" value="UniProtKB-KW"/>
</dbReference>
<dbReference type="SUPFAM" id="SSF50891">
    <property type="entry name" value="Cyclophilin-like"/>
    <property type="match status" value="1"/>
</dbReference>
<evidence type="ECO:0000256" key="3">
    <source>
        <dbReference type="ARBA" id="ARBA00022840"/>
    </source>
</evidence>
<evidence type="ECO:0000256" key="2">
    <source>
        <dbReference type="ARBA" id="ARBA00022801"/>
    </source>
</evidence>
<dbReference type="Gene3D" id="2.40.100.10">
    <property type="entry name" value="Cyclophilin-like"/>
    <property type="match status" value="1"/>
</dbReference>